<reference evidence="3" key="2">
    <citation type="submission" date="2023-11" db="EMBL/GenBank/DDBJ databases">
        <title>MicrobeMod: A computational toolkit for identifying prokaryotic methylation and restriction-modification with nanopore sequencing.</title>
        <authorList>
            <person name="Crits-Christoph A."/>
            <person name="Kang S.C."/>
            <person name="Lee H."/>
            <person name="Ostrov N."/>
        </authorList>
    </citation>
    <scope>NUCLEOTIDE SEQUENCE</scope>
    <source>
        <strain evidence="3">ATCC 51242</strain>
    </source>
</reference>
<dbReference type="Proteomes" id="UP001281130">
    <property type="component" value="Unassembled WGS sequence"/>
</dbReference>
<dbReference type="PANTHER" id="PTHR46018:SF4">
    <property type="entry name" value="METALLO-HYDROLASE YHFI-RELATED"/>
    <property type="match status" value="1"/>
</dbReference>
<dbReference type="InterPro" id="IPR036866">
    <property type="entry name" value="RibonucZ/Hydroxyglut_hydro"/>
</dbReference>
<keyword evidence="4" id="KW-1185">Reference proteome</keyword>
<dbReference type="CDD" id="cd07716">
    <property type="entry name" value="RNaseZ_short-form-like_MBL-fold"/>
    <property type="match status" value="1"/>
</dbReference>
<dbReference type="EMBL" id="JAWXXX010000001">
    <property type="protein sequence ID" value="MDX5895091.1"/>
    <property type="molecule type" value="Genomic_DNA"/>
</dbReference>
<evidence type="ECO:0000313" key="3">
    <source>
        <dbReference type="EMBL" id="MDX5895091.1"/>
    </source>
</evidence>
<dbReference type="GO" id="GO:0042781">
    <property type="term" value="F:3'-tRNA processing endoribonuclease activity"/>
    <property type="evidence" value="ECO:0007669"/>
    <property type="project" value="TreeGrafter"/>
</dbReference>
<evidence type="ECO:0000313" key="2">
    <source>
        <dbReference type="EMBL" id="AHY47688.1"/>
    </source>
</evidence>
<name>A0A023X5T1_RUBRA</name>
<organism evidence="2 4">
    <name type="scientific">Rubrobacter radiotolerans</name>
    <name type="common">Arthrobacter radiotolerans</name>
    <dbReference type="NCBI Taxonomy" id="42256"/>
    <lineage>
        <taxon>Bacteria</taxon>
        <taxon>Bacillati</taxon>
        <taxon>Actinomycetota</taxon>
        <taxon>Rubrobacteria</taxon>
        <taxon>Rubrobacterales</taxon>
        <taxon>Rubrobacteraceae</taxon>
        <taxon>Rubrobacter</taxon>
    </lineage>
</organism>
<dbReference type="eggNOG" id="COG1234">
    <property type="taxonomic scope" value="Bacteria"/>
</dbReference>
<dbReference type="Gene3D" id="3.60.15.10">
    <property type="entry name" value="Ribonuclease Z/Hydroxyacylglutathione hydrolase-like"/>
    <property type="match status" value="1"/>
</dbReference>
<feature type="domain" description="Metallo-beta-lactamase" evidence="1">
    <location>
        <begin position="31"/>
        <end position="222"/>
    </location>
</feature>
<dbReference type="Proteomes" id="UP000025229">
    <property type="component" value="Chromosome"/>
</dbReference>
<gene>
    <name evidence="2" type="ORF">RradSPS_2405</name>
    <name evidence="3" type="ORF">SIL72_13775</name>
</gene>
<dbReference type="Pfam" id="PF12706">
    <property type="entry name" value="Lactamase_B_2"/>
    <property type="match status" value="1"/>
</dbReference>
<evidence type="ECO:0000313" key="4">
    <source>
        <dbReference type="Proteomes" id="UP000025229"/>
    </source>
</evidence>
<dbReference type="RefSeq" id="WP_038682964.1">
    <property type="nucleotide sequence ID" value="NZ_CP007514.1"/>
</dbReference>
<accession>A0A023X5T1</accession>
<dbReference type="PANTHER" id="PTHR46018">
    <property type="entry name" value="ZINC PHOSPHODIESTERASE ELAC PROTEIN 1"/>
    <property type="match status" value="1"/>
</dbReference>
<dbReference type="AlphaFoldDB" id="A0A023X5T1"/>
<dbReference type="EMBL" id="CP007514">
    <property type="protein sequence ID" value="AHY47688.1"/>
    <property type="molecule type" value="Genomic_DNA"/>
</dbReference>
<protein>
    <submittedName>
        <fullName evidence="3">MBL fold metallo-hydrolase</fullName>
    </submittedName>
    <submittedName>
        <fullName evidence="2">Metal-dependent hydrolases of the beta-lactamase superfamily III</fullName>
    </submittedName>
</protein>
<evidence type="ECO:0000259" key="1">
    <source>
        <dbReference type="Pfam" id="PF12706"/>
    </source>
</evidence>
<proteinExistence type="predicted"/>
<dbReference type="SUPFAM" id="SSF56281">
    <property type="entry name" value="Metallo-hydrolase/oxidoreductase"/>
    <property type="match status" value="1"/>
</dbReference>
<dbReference type="HOGENOM" id="CLU_031317_3_0_11"/>
<dbReference type="InterPro" id="IPR001279">
    <property type="entry name" value="Metallo-B-lactamas"/>
</dbReference>
<sequence length="254" mass="27639">MSIRIRVLGSEPAWPSASRACTGFLVESESTRLLLDCGTGVFAELRSVMRPEDLDSVMLTHLHFDHFVDLIPFRYYLAYEAQPPVPKLPLHLPPGASEGLRRVVEPVDPNPEFFSGTFGVAEYDPAGELAIGDLRLVFHKTLHSTPTFAVRISSVEKDGTALVFSADTGWLPSLVDFIRGADLFICEATWGAGEGNLETHLSGREAGRLAGLAGVPRLALSHVAEHRAPDAARAAEQEFDGLVEHARAGKIFRV</sequence>
<dbReference type="STRING" id="42256.RradSPS_2405"/>
<dbReference type="KEGG" id="rrd:RradSPS_2405"/>
<reference evidence="2 4" key="1">
    <citation type="submission" date="2014-03" db="EMBL/GenBank/DDBJ databases">
        <title>Complete genome sequence of the Radio-Resistant Rubrobacter radiotolerans RSPS-4.</title>
        <authorList>
            <person name="Egas C.C."/>
            <person name="Barroso C.C."/>
            <person name="Froufe H.J.C."/>
            <person name="Pacheco J.J."/>
            <person name="Albuquerque L.L."/>
            <person name="da Costa M.M.S."/>
        </authorList>
    </citation>
    <scope>NUCLEOTIDE SEQUENCE [LARGE SCALE GENOMIC DNA]</scope>
    <source>
        <strain evidence="2 4">RSPS-4</strain>
    </source>
</reference>
<keyword evidence="2" id="KW-0378">Hydrolase</keyword>